<reference evidence="1 2" key="1">
    <citation type="submission" date="2015-09" db="EMBL/GenBank/DDBJ databases">
        <title>Aphanizomenon flos-aquae WA102.</title>
        <authorList>
            <person name="Driscoll C."/>
        </authorList>
    </citation>
    <scope>NUCLEOTIDE SEQUENCE [LARGE SCALE GENOMIC DNA]</scope>
    <source>
        <strain evidence="1">WA102</strain>
    </source>
</reference>
<gene>
    <name evidence="1" type="ORF">AN484_03140</name>
</gene>
<organism evidence="1 2">
    <name type="scientific">Aphanizomenon flos-aquae WA102</name>
    <dbReference type="NCBI Taxonomy" id="1710896"/>
    <lineage>
        <taxon>Bacteria</taxon>
        <taxon>Bacillati</taxon>
        <taxon>Cyanobacteriota</taxon>
        <taxon>Cyanophyceae</taxon>
        <taxon>Nostocales</taxon>
        <taxon>Aphanizomenonaceae</taxon>
        <taxon>Aphanizomenon</taxon>
    </lineage>
</organism>
<proteinExistence type="predicted"/>
<dbReference type="AlphaFoldDB" id="A0A1B7X6W2"/>
<comment type="caution">
    <text evidence="1">The sequence shown here is derived from an EMBL/GenBank/DDBJ whole genome shotgun (WGS) entry which is preliminary data.</text>
</comment>
<sequence length="100" mass="11202">MASTLPVLSGQEVVRTFEKLGWRFARQSDYAGLGGVRHIGKSKQPTLSICTLVNGEYEIQQLRGNQIVVSTTFPNLKLTAAEILKTFKKIINLKCDRFTM</sequence>
<evidence type="ECO:0000313" key="1">
    <source>
        <dbReference type="EMBL" id="OBQ45116.1"/>
    </source>
</evidence>
<dbReference type="EMBL" id="LJOW01000008">
    <property type="protein sequence ID" value="OBQ45116.1"/>
    <property type="molecule type" value="Genomic_DNA"/>
</dbReference>
<name>A0A1B7X6W2_APHFL</name>
<accession>A0A1B7X6W2</accession>
<protein>
    <submittedName>
        <fullName evidence="1">Uncharacterized protein</fullName>
    </submittedName>
</protein>
<evidence type="ECO:0000313" key="2">
    <source>
        <dbReference type="Proteomes" id="UP000092093"/>
    </source>
</evidence>
<dbReference type="PATRIC" id="fig|1710896.3.peg.683"/>
<dbReference type="Proteomes" id="UP000092093">
    <property type="component" value="Unassembled WGS sequence"/>
</dbReference>